<gene>
    <name evidence="1" type="ORF">FPZ49_01545</name>
</gene>
<organism evidence="1 2">
    <name type="scientific">Paenibacillus cremeus</name>
    <dbReference type="NCBI Taxonomy" id="2163881"/>
    <lineage>
        <taxon>Bacteria</taxon>
        <taxon>Bacillati</taxon>
        <taxon>Bacillota</taxon>
        <taxon>Bacilli</taxon>
        <taxon>Bacillales</taxon>
        <taxon>Paenibacillaceae</taxon>
        <taxon>Paenibacillus</taxon>
    </lineage>
</organism>
<proteinExistence type="predicted"/>
<dbReference type="EMBL" id="VNJI01000001">
    <property type="protein sequence ID" value="TVY11988.1"/>
    <property type="molecule type" value="Genomic_DNA"/>
</dbReference>
<keyword evidence="2" id="KW-1185">Reference proteome</keyword>
<dbReference type="RefSeq" id="WP_144842573.1">
    <property type="nucleotide sequence ID" value="NZ_VNJI01000001.1"/>
</dbReference>
<evidence type="ECO:0000313" key="2">
    <source>
        <dbReference type="Proteomes" id="UP000317036"/>
    </source>
</evidence>
<dbReference type="AlphaFoldDB" id="A0A559KIT6"/>
<comment type="caution">
    <text evidence="1">The sequence shown here is derived from an EMBL/GenBank/DDBJ whole genome shotgun (WGS) entry which is preliminary data.</text>
</comment>
<accession>A0A559KIT6</accession>
<evidence type="ECO:0000313" key="1">
    <source>
        <dbReference type="EMBL" id="TVY11988.1"/>
    </source>
</evidence>
<protein>
    <submittedName>
        <fullName evidence="1">Uncharacterized protein</fullName>
    </submittedName>
</protein>
<dbReference type="Proteomes" id="UP000317036">
    <property type="component" value="Unassembled WGS sequence"/>
</dbReference>
<reference evidence="1 2" key="1">
    <citation type="submission" date="2019-07" db="EMBL/GenBank/DDBJ databases">
        <authorList>
            <person name="Kim J."/>
        </authorList>
    </citation>
    <scope>NUCLEOTIDE SEQUENCE [LARGE SCALE GENOMIC DNA]</scope>
    <source>
        <strain evidence="1 2">JC52</strain>
    </source>
</reference>
<name>A0A559KIT6_9BACL</name>
<dbReference type="OrthoDB" id="2545931at2"/>
<sequence length="615" mass="66358">MRGYSSMKHMGRAALAVVLSAVLVVGGNALPGRALAAEDAAGAAVVAQVPSAKSYALTDKLQVEVKSLLNETTSDCTRIGIVVRLRSSAAKVAKLPDLDVRVKTADGYEYPLQASVFNAHAIRPQTTEELSYMVTVDRRDPIELTELTWVDVDWYSYPKQETVQLAMPIDGAGWTGPLSNFADGAAAELAWGQSFSLAAPLESQLTYTPVAVSKDNTPQGPVTTVQLRVENPSATKKEALPDFVLDGKAAAASAGGPDRSVFSGKRVEQGPIVLEPKEKRYIHFVIPTEKDTVLSAVNVLTPETFRQMDAKGNVTASSYTVGRFHIVLPAAAGGIAAAEFAAAKLYAAGEPFAFDRLSDAIDPSMDISLAELHRHENEGEGYQTVIAKLTLSNKGDLPVPLPAFQTKLLTAQGLTYSGSRQAGTVSEIMPKTNYVVSYAFNVPTGSEDSSYVLKLTDAKTAAPAVTTIGAYKLELQSADSDSVLNLKRMDFYPFTVNLTDWAISGRTNMPSSLAPGPITYSYRLMLSMDIERDERVMVDQNFSKMQLELVDPTGKQVSVRTISFTGVNRLISGKQYITFDNLKTDEQLYPLSVNIYETITTATGEAKRLVGVLQQ</sequence>